<keyword evidence="3" id="KW-0812">Transmembrane</keyword>
<comment type="similarity">
    <text evidence="1">Belongs to the EssB family.</text>
</comment>
<keyword evidence="5" id="KW-1185">Reference proteome</keyword>
<organism evidence="4 5">
    <name type="scientific">Gemella haemolysans ATCC 10379</name>
    <dbReference type="NCBI Taxonomy" id="546270"/>
    <lineage>
        <taxon>Bacteria</taxon>
        <taxon>Bacillati</taxon>
        <taxon>Bacillota</taxon>
        <taxon>Bacilli</taxon>
        <taxon>Bacillales</taxon>
        <taxon>Gemellaceae</taxon>
        <taxon>Gemella</taxon>
    </lineage>
</organism>
<dbReference type="EMBL" id="ACDZ02000006">
    <property type="protein sequence ID" value="EER68823.1"/>
    <property type="molecule type" value="Genomic_DNA"/>
</dbReference>
<feature type="coiled-coil region" evidence="2">
    <location>
        <begin position="344"/>
        <end position="371"/>
    </location>
</feature>
<gene>
    <name evidence="4" type="primary">essB</name>
    <name evidence="4" type="ORF">GEMHA0001_1398</name>
</gene>
<dbReference type="NCBIfam" id="TIGR03926">
    <property type="entry name" value="T7_EssB"/>
    <property type="match status" value="1"/>
</dbReference>
<dbReference type="RefSeq" id="WP_004263790.1">
    <property type="nucleotide sequence ID" value="NZ_ACDZ02000006.1"/>
</dbReference>
<evidence type="ECO:0000256" key="3">
    <source>
        <dbReference type="SAM" id="Phobius"/>
    </source>
</evidence>
<keyword evidence="3" id="KW-0472">Membrane</keyword>
<keyword evidence="3" id="KW-1133">Transmembrane helix</keyword>
<dbReference type="Pfam" id="PF10140">
    <property type="entry name" value="YukC"/>
    <property type="match status" value="1"/>
</dbReference>
<name>C5NV21_9BACL</name>
<evidence type="ECO:0000313" key="4">
    <source>
        <dbReference type="EMBL" id="EER68823.1"/>
    </source>
</evidence>
<proteinExistence type="inferred from homology"/>
<dbReference type="Gene3D" id="1.25.40.680">
    <property type="entry name" value="Type VII secretion system EssB, C-terminal-like domain"/>
    <property type="match status" value="1"/>
</dbReference>
<dbReference type="InterPro" id="IPR042565">
    <property type="entry name" value="T7SS_EssB_C"/>
</dbReference>
<feature type="transmembrane region" description="Helical" evidence="3">
    <location>
        <begin position="205"/>
        <end position="227"/>
    </location>
</feature>
<dbReference type="Gene3D" id="1.10.510.10">
    <property type="entry name" value="Transferase(Phosphotransferase) domain 1"/>
    <property type="match status" value="1"/>
</dbReference>
<dbReference type="eggNOG" id="COG4499">
    <property type="taxonomic scope" value="Bacteria"/>
</dbReference>
<sequence>MENVVEITREEIKGNKEIAQALLVAKSPFFVDTTIEVDEDNIRIKSEVLEQYDDYNKIMLLNLKDKLRYLINLSKIYTDLENSKYTYRFDKESIVFTENGIPLLVYRGVVNQVYPYDRISYEEFLNQYKAIVISIIDVKAHYDKLSAGALEFYRGNLFCEEIAKEPTLEGVVNILLDFYNKEKQDNIENYTRVTKKNIKFLKTSFLMTGIATLVLGLLIGYMLLYSIPQKDKIADIRLLFINKDYSNVIEKSKKMNRKSISQEDKYIIAYSVIQSEPLTEKQKERLSKINNQSNADYLSYWILIGQAKIDEAIDVASFLDDPQLLMYGITKKIDELQRNPELSSEKRTEQLNSYKSKLEELKKKYLGSEEAIKKDDKK</sequence>
<dbReference type="OrthoDB" id="4975281at2"/>
<dbReference type="InterPro" id="IPR018778">
    <property type="entry name" value="T7SS_EssB"/>
</dbReference>
<reference evidence="4" key="1">
    <citation type="submission" date="2009-01" db="EMBL/GenBank/DDBJ databases">
        <authorList>
            <person name="Fulton L."/>
            <person name="Clifton S."/>
            <person name="Chinwalla A.T."/>
            <person name="Mitreva M."/>
            <person name="Sodergren E."/>
            <person name="Weinstock G."/>
            <person name="Clifton S."/>
            <person name="Dooling D.J."/>
            <person name="Fulton B."/>
            <person name="Minx P."/>
            <person name="Pepin K.H."/>
            <person name="Johnson M."/>
            <person name="Bhonagiri V."/>
            <person name="Nash W.E."/>
            <person name="Mardis E.R."/>
            <person name="Wilson R.K."/>
        </authorList>
    </citation>
    <scope>NUCLEOTIDE SEQUENCE [LARGE SCALE GENOMIC DNA]</scope>
    <source>
        <strain evidence="4">ATCC 10379</strain>
    </source>
</reference>
<reference evidence="4" key="2">
    <citation type="submission" date="2009-06" db="EMBL/GenBank/DDBJ databases">
        <authorList>
            <person name="Sebastian Y."/>
            <person name="Madupu R."/>
            <person name="Durkin A.S."/>
            <person name="Torralba M."/>
            <person name="Methe B."/>
            <person name="Sutton G.G."/>
            <person name="Strausberg R.L."/>
            <person name="Nelson K.E."/>
        </authorList>
    </citation>
    <scope>NUCLEOTIDE SEQUENCE [LARGE SCALE GENOMIC DNA]</scope>
    <source>
        <strain evidence="4">ATCC 10379</strain>
    </source>
</reference>
<evidence type="ECO:0000256" key="2">
    <source>
        <dbReference type="SAM" id="Coils"/>
    </source>
</evidence>
<keyword evidence="2" id="KW-0175">Coiled coil</keyword>
<dbReference type="AlphaFoldDB" id="C5NV21"/>
<evidence type="ECO:0000313" key="5">
    <source>
        <dbReference type="Proteomes" id="UP000006004"/>
    </source>
</evidence>
<dbReference type="GeneID" id="93288204"/>
<comment type="caution">
    <text evidence="4">The sequence shown here is derived from an EMBL/GenBank/DDBJ whole genome shotgun (WGS) entry which is preliminary data.</text>
</comment>
<protein>
    <submittedName>
        <fullName evidence="4">Type VII secretion protein EssB</fullName>
    </submittedName>
</protein>
<accession>C5NV21</accession>
<evidence type="ECO:0000256" key="1">
    <source>
        <dbReference type="ARBA" id="ARBA00010163"/>
    </source>
</evidence>
<dbReference type="Proteomes" id="UP000006004">
    <property type="component" value="Unassembled WGS sequence"/>
</dbReference>